<feature type="chain" id="PRO_5027605434" evidence="1">
    <location>
        <begin position="26"/>
        <end position="145"/>
    </location>
</feature>
<dbReference type="CDD" id="cd15800">
    <property type="entry name" value="PMEI-like_2"/>
    <property type="match status" value="1"/>
</dbReference>
<dbReference type="SMART" id="SM00856">
    <property type="entry name" value="PMEI"/>
    <property type="match status" value="1"/>
</dbReference>
<dbReference type="Pfam" id="PF04043">
    <property type="entry name" value="PMEI"/>
    <property type="match status" value="1"/>
</dbReference>
<evidence type="ECO:0000256" key="1">
    <source>
        <dbReference type="SAM" id="SignalP"/>
    </source>
</evidence>
<evidence type="ECO:0000313" key="3">
    <source>
        <dbReference type="Proteomes" id="UP000515121"/>
    </source>
</evidence>
<organism evidence="3 4">
    <name type="scientific">Durio zibethinus</name>
    <name type="common">Durian</name>
    <dbReference type="NCBI Taxonomy" id="66656"/>
    <lineage>
        <taxon>Eukaryota</taxon>
        <taxon>Viridiplantae</taxon>
        <taxon>Streptophyta</taxon>
        <taxon>Embryophyta</taxon>
        <taxon>Tracheophyta</taxon>
        <taxon>Spermatophyta</taxon>
        <taxon>Magnoliopsida</taxon>
        <taxon>eudicotyledons</taxon>
        <taxon>Gunneridae</taxon>
        <taxon>Pentapetalae</taxon>
        <taxon>rosids</taxon>
        <taxon>malvids</taxon>
        <taxon>Malvales</taxon>
        <taxon>Malvaceae</taxon>
        <taxon>Helicteroideae</taxon>
        <taxon>Durio</taxon>
    </lineage>
</organism>
<dbReference type="InterPro" id="IPR006501">
    <property type="entry name" value="Pectinesterase_inhib_dom"/>
</dbReference>
<keyword evidence="3" id="KW-1185">Reference proteome</keyword>
<dbReference type="PROSITE" id="PS51257">
    <property type="entry name" value="PROKAR_LIPOPROTEIN"/>
    <property type="match status" value="1"/>
</dbReference>
<dbReference type="Proteomes" id="UP000515121">
    <property type="component" value="Unplaced"/>
</dbReference>
<dbReference type="GeneID" id="111281528"/>
<dbReference type="GO" id="GO:0004857">
    <property type="term" value="F:enzyme inhibitor activity"/>
    <property type="evidence" value="ECO:0007669"/>
    <property type="project" value="InterPro"/>
</dbReference>
<dbReference type="SUPFAM" id="SSF101148">
    <property type="entry name" value="Plant invertase/pectin methylesterase inhibitor"/>
    <property type="match status" value="1"/>
</dbReference>
<keyword evidence="1" id="KW-0732">Signal</keyword>
<reference evidence="4" key="1">
    <citation type="submission" date="2025-08" db="UniProtKB">
        <authorList>
            <consortium name="RefSeq"/>
        </authorList>
    </citation>
    <scope>IDENTIFICATION</scope>
    <source>
        <tissue evidence="4">Fruit stalk</tissue>
    </source>
</reference>
<proteinExistence type="predicted"/>
<dbReference type="Gene3D" id="1.20.140.40">
    <property type="entry name" value="Invertase/pectin methylesterase inhibitor family protein"/>
    <property type="match status" value="1"/>
</dbReference>
<evidence type="ECO:0000313" key="4">
    <source>
        <dbReference type="RefSeq" id="XP_022724997.1"/>
    </source>
</evidence>
<dbReference type="KEGG" id="dzi:111281528"/>
<sequence>MSIKHFTSFSLVLLATATFILSCQATARILDGGLCRKTDYPQLYRAVVKGTVHDPKLASGISIKSPELDDCLTSYDDAIDNLKKSLDNINQKNPSSLMSNLSAVVADYVTRDDEAGKAGSRLAATNEHFRHMASNCLALASQIKF</sequence>
<dbReference type="InterPro" id="IPR035513">
    <property type="entry name" value="Invertase/methylesterase_inhib"/>
</dbReference>
<evidence type="ECO:0000259" key="2">
    <source>
        <dbReference type="SMART" id="SM00856"/>
    </source>
</evidence>
<dbReference type="RefSeq" id="XP_022724997.1">
    <property type="nucleotide sequence ID" value="XM_022869262.1"/>
</dbReference>
<dbReference type="OrthoDB" id="770764at2759"/>
<gene>
    <name evidence="4" type="primary">LOC111281528</name>
</gene>
<feature type="domain" description="Pectinesterase inhibitor" evidence="2">
    <location>
        <begin position="15"/>
        <end position="139"/>
    </location>
</feature>
<protein>
    <submittedName>
        <fullName evidence="4">Uncharacterized protein LOC111281528</fullName>
    </submittedName>
</protein>
<dbReference type="AlphaFoldDB" id="A0A6P5XBK8"/>
<accession>A0A6P5XBK8</accession>
<name>A0A6P5XBK8_DURZI</name>
<feature type="signal peptide" evidence="1">
    <location>
        <begin position="1"/>
        <end position="25"/>
    </location>
</feature>